<dbReference type="InterPro" id="IPR046165">
    <property type="entry name" value="DUF6167"/>
</dbReference>
<dbReference type="Proteomes" id="UP001432222">
    <property type="component" value="Chromosome"/>
</dbReference>
<evidence type="ECO:0000313" key="3">
    <source>
        <dbReference type="Proteomes" id="UP001432222"/>
    </source>
</evidence>
<evidence type="ECO:0000313" key="2">
    <source>
        <dbReference type="EMBL" id="WUQ87097.1"/>
    </source>
</evidence>
<sequence length="161" mass="17209">MVRRIFWMAVGAGATVWAMNKANEAVHRLTPDSLSGTAARGALHLGDLAKQFAQDVRTGMTEREEQLREDLGLDGTAVVEPRRRTHPSPATPLRGKRSALPPSTEPQYRAISAAPGSPAAALPPPNRARASSDGAGTTPQAIERTPRRAIPPRGGTNRKDH</sequence>
<dbReference type="Pfam" id="PF19664">
    <property type="entry name" value="DUF6167"/>
    <property type="match status" value="1"/>
</dbReference>
<keyword evidence="3" id="KW-1185">Reference proteome</keyword>
<accession>A0ABZ1U7F2</accession>
<feature type="compositionally biased region" description="Basic and acidic residues" evidence="1">
    <location>
        <begin position="60"/>
        <end position="71"/>
    </location>
</feature>
<organism evidence="2 3">
    <name type="scientific">Kitasatospora purpeofusca</name>
    <dbReference type="NCBI Taxonomy" id="67352"/>
    <lineage>
        <taxon>Bacteria</taxon>
        <taxon>Bacillati</taxon>
        <taxon>Actinomycetota</taxon>
        <taxon>Actinomycetes</taxon>
        <taxon>Kitasatosporales</taxon>
        <taxon>Streptomycetaceae</taxon>
        <taxon>Kitasatospora</taxon>
    </lineage>
</organism>
<evidence type="ECO:0000256" key="1">
    <source>
        <dbReference type="SAM" id="MobiDB-lite"/>
    </source>
</evidence>
<reference evidence="2" key="1">
    <citation type="submission" date="2022-10" db="EMBL/GenBank/DDBJ databases">
        <title>The complete genomes of actinobacterial strains from the NBC collection.</title>
        <authorList>
            <person name="Joergensen T.S."/>
            <person name="Alvarez Arevalo M."/>
            <person name="Sterndorff E.B."/>
            <person name="Faurdal D."/>
            <person name="Vuksanovic O."/>
            <person name="Mourched A.-S."/>
            <person name="Charusanti P."/>
            <person name="Shaw S."/>
            <person name="Blin K."/>
            <person name="Weber T."/>
        </authorList>
    </citation>
    <scope>NUCLEOTIDE SEQUENCE</scope>
    <source>
        <strain evidence="2">NBC_00222</strain>
    </source>
</reference>
<dbReference type="RefSeq" id="WP_328957665.1">
    <property type="nucleotide sequence ID" value="NZ_CP108110.1"/>
</dbReference>
<gene>
    <name evidence="2" type="ORF">OHA16_31560</name>
</gene>
<feature type="region of interest" description="Disordered" evidence="1">
    <location>
        <begin position="57"/>
        <end position="161"/>
    </location>
</feature>
<protein>
    <submittedName>
        <fullName evidence="2">DUF6167 family protein</fullName>
    </submittedName>
</protein>
<proteinExistence type="predicted"/>
<name>A0ABZ1U7F2_9ACTN</name>
<dbReference type="EMBL" id="CP108110">
    <property type="protein sequence ID" value="WUQ87097.1"/>
    <property type="molecule type" value="Genomic_DNA"/>
</dbReference>